<evidence type="ECO:0000313" key="1">
    <source>
        <dbReference type="EMBL" id="KAI9454013.1"/>
    </source>
</evidence>
<gene>
    <name evidence="1" type="ORF">F5148DRAFT_1231214</name>
</gene>
<organism evidence="1 2">
    <name type="scientific">Russula earlei</name>
    <dbReference type="NCBI Taxonomy" id="71964"/>
    <lineage>
        <taxon>Eukaryota</taxon>
        <taxon>Fungi</taxon>
        <taxon>Dikarya</taxon>
        <taxon>Basidiomycota</taxon>
        <taxon>Agaricomycotina</taxon>
        <taxon>Agaricomycetes</taxon>
        <taxon>Russulales</taxon>
        <taxon>Russulaceae</taxon>
        <taxon>Russula</taxon>
    </lineage>
</organism>
<accession>A0ACC0TYM9</accession>
<evidence type="ECO:0000313" key="2">
    <source>
        <dbReference type="Proteomes" id="UP001207468"/>
    </source>
</evidence>
<name>A0ACC0TYM9_9AGAM</name>
<reference evidence="1" key="1">
    <citation type="submission" date="2021-03" db="EMBL/GenBank/DDBJ databases">
        <title>Evolutionary priming and transition to the ectomycorrhizal habit in an iconic lineage of mushroom-forming fungi: is preadaptation a requirement?</title>
        <authorList>
            <consortium name="DOE Joint Genome Institute"/>
            <person name="Looney B.P."/>
            <person name="Miyauchi S."/>
            <person name="Morin E."/>
            <person name="Drula E."/>
            <person name="Courty P.E."/>
            <person name="Chicoki N."/>
            <person name="Fauchery L."/>
            <person name="Kohler A."/>
            <person name="Kuo A."/>
            <person name="LaButti K."/>
            <person name="Pangilinan J."/>
            <person name="Lipzen A."/>
            <person name="Riley R."/>
            <person name="Andreopoulos W."/>
            <person name="He G."/>
            <person name="Johnson J."/>
            <person name="Barry K.W."/>
            <person name="Grigoriev I.V."/>
            <person name="Nagy L."/>
            <person name="Hibbett D."/>
            <person name="Henrissat B."/>
            <person name="Matheny P.B."/>
            <person name="Labbe J."/>
            <person name="Martin A.F."/>
        </authorList>
    </citation>
    <scope>NUCLEOTIDE SEQUENCE</scope>
    <source>
        <strain evidence="1">BPL698</strain>
    </source>
</reference>
<comment type="caution">
    <text evidence="1">The sequence shown here is derived from an EMBL/GenBank/DDBJ whole genome shotgun (WGS) entry which is preliminary data.</text>
</comment>
<keyword evidence="2" id="KW-1185">Reference proteome</keyword>
<proteinExistence type="predicted"/>
<sequence>MSPLYRILLVAAHAAFVALIAFPRVLPSSALARPTERSPSSRTMDLPHVKGRSVRILKSKNSKVRPTVPREPHSRHANVSYHYPHSSTESHILARAYTRSGDINFDAVVQQIDILNGYYSRAYDNAQTLEAYSSQAPPSSQKDRYKFEQKCASALTDFHTNSQGFTTTLRQLGADKGRAHYNEYDDVEKLVKEIIDLCKRVLDSIAKICNDIPYLYPVLGPIVYNIKCILDEILDALENLTDAIIGDCEPLLKALVGEYSMMACKSGINVVGICLGTRAVLPSPP</sequence>
<protein>
    <submittedName>
        <fullName evidence="1">Uncharacterized protein</fullName>
    </submittedName>
</protein>
<dbReference type="EMBL" id="JAGFNK010000285">
    <property type="protein sequence ID" value="KAI9454013.1"/>
    <property type="molecule type" value="Genomic_DNA"/>
</dbReference>
<dbReference type="Proteomes" id="UP001207468">
    <property type="component" value="Unassembled WGS sequence"/>
</dbReference>